<dbReference type="VEuPathDB" id="FungiDB:SMAC_09310"/>
<evidence type="ECO:0000313" key="3">
    <source>
        <dbReference type="Proteomes" id="UP000433876"/>
    </source>
</evidence>
<protein>
    <submittedName>
        <fullName evidence="2">Uncharacterized protein</fullName>
    </submittedName>
</protein>
<dbReference type="EMBL" id="NMPR01000112">
    <property type="protein sequence ID" value="KAA8630150.1"/>
    <property type="molecule type" value="Genomic_DNA"/>
</dbReference>
<dbReference type="Proteomes" id="UP000433876">
    <property type="component" value="Unassembled WGS sequence"/>
</dbReference>
<accession>A0A8S8ZLX7</accession>
<gene>
    <name evidence="2" type="ORF">SMACR_09310</name>
</gene>
<comment type="caution">
    <text evidence="2">The sequence shown here is derived from an EMBL/GenBank/DDBJ whole genome shotgun (WGS) entry which is preliminary data.</text>
</comment>
<feature type="compositionally biased region" description="Acidic residues" evidence="1">
    <location>
        <begin position="96"/>
        <end position="118"/>
    </location>
</feature>
<dbReference type="AlphaFoldDB" id="A0A8S8ZLX7"/>
<feature type="region of interest" description="Disordered" evidence="1">
    <location>
        <begin position="290"/>
        <end position="319"/>
    </location>
</feature>
<feature type="region of interest" description="Disordered" evidence="1">
    <location>
        <begin position="66"/>
        <end position="125"/>
    </location>
</feature>
<proteinExistence type="predicted"/>
<evidence type="ECO:0000313" key="2">
    <source>
        <dbReference type="EMBL" id="KAA8630150.1"/>
    </source>
</evidence>
<dbReference type="InterPro" id="IPR022190">
    <property type="entry name" value="DUF3716"/>
</dbReference>
<feature type="region of interest" description="Disordered" evidence="1">
    <location>
        <begin position="1"/>
        <end position="36"/>
    </location>
</feature>
<dbReference type="OMA" id="ACANCWY"/>
<reference evidence="2 3" key="1">
    <citation type="submission" date="2017-07" db="EMBL/GenBank/DDBJ databases">
        <title>Genome sequence of the Sordaria macrospora wild type strain R19027.</title>
        <authorList>
            <person name="Nowrousian M."/>
            <person name="Teichert I."/>
            <person name="Kueck U."/>
        </authorList>
    </citation>
    <scope>NUCLEOTIDE SEQUENCE [LARGE SCALE GENOMIC DNA]</scope>
    <source>
        <strain evidence="2 3">R19027</strain>
        <tissue evidence="2">Mycelium</tissue>
    </source>
</reference>
<sequence length="447" mass="49458">MPPPLPHMSDESSDEDEVSDSGSVKVEAAPESDSLQLLRESAMGVLASRLTAQNAGTSANHVAGQLINNAKRAPTDDLTSGMAAKYPRLDQRNETQDEEESDEEDEDSSSEEEDEDEEGQGKHPGIWIAEFRDLRRFVVSERIAPYIPPYPSADKFPLHPDLVGMTPVELFSHALPNFQLPHHLPPVARHLADRPIKRTPILEKPFVDNKLDNFSAYFMQATSHLVPDEQACARCKGVKIKKSYVGGTFAGCVVFADSEDAKLTGGACANCWYGRQGSVCSFRNPAGRLPKKSKEAYGQPRPQTSNPSLMSPPPPPEGQPIEYGQQFGNTGQVHPAFLASVSSASPAAYTPFSDYPHIEAQIVHQDNGELPVLPRRGLPGIDANTPHANRIAAWETRYRKMDTKKLRAAQRHLIEWQEDLSTRLMAMNKVLMDRLEKKEQSYSVPRT</sequence>
<name>A0A8S8ZLX7_SORMA</name>
<dbReference type="Pfam" id="PF12511">
    <property type="entry name" value="DUF3716"/>
    <property type="match status" value="1"/>
</dbReference>
<evidence type="ECO:0000256" key="1">
    <source>
        <dbReference type="SAM" id="MobiDB-lite"/>
    </source>
</evidence>
<organism evidence="2 3">
    <name type="scientific">Sordaria macrospora</name>
    <dbReference type="NCBI Taxonomy" id="5147"/>
    <lineage>
        <taxon>Eukaryota</taxon>
        <taxon>Fungi</taxon>
        <taxon>Dikarya</taxon>
        <taxon>Ascomycota</taxon>
        <taxon>Pezizomycotina</taxon>
        <taxon>Sordariomycetes</taxon>
        <taxon>Sordariomycetidae</taxon>
        <taxon>Sordariales</taxon>
        <taxon>Sordariaceae</taxon>
        <taxon>Sordaria</taxon>
    </lineage>
</organism>